<accession>A0A1M5KDC1</accession>
<evidence type="ECO:0008006" key="3">
    <source>
        <dbReference type="Google" id="ProtNLM"/>
    </source>
</evidence>
<gene>
    <name evidence="1" type="ORF">SAMN05444372_106212</name>
</gene>
<dbReference type="AlphaFoldDB" id="A0A1M5KDC1"/>
<dbReference type="OrthoDB" id="1150758at2"/>
<organism evidence="1 2">
    <name type="scientific">Flavobacterium micromati</name>
    <dbReference type="NCBI Taxonomy" id="229205"/>
    <lineage>
        <taxon>Bacteria</taxon>
        <taxon>Pseudomonadati</taxon>
        <taxon>Bacteroidota</taxon>
        <taxon>Flavobacteriia</taxon>
        <taxon>Flavobacteriales</taxon>
        <taxon>Flavobacteriaceae</taxon>
        <taxon>Flavobacterium</taxon>
    </lineage>
</organism>
<proteinExistence type="predicted"/>
<name>A0A1M5KDC1_9FLAO</name>
<protein>
    <recommendedName>
        <fullName evidence="3">Tetratricopeptide repeat-containing protein</fullName>
    </recommendedName>
</protein>
<dbReference type="Proteomes" id="UP000184020">
    <property type="component" value="Unassembled WGS sequence"/>
</dbReference>
<keyword evidence="2" id="KW-1185">Reference proteome</keyword>
<dbReference type="EMBL" id="FQWF01000006">
    <property type="protein sequence ID" value="SHG50792.1"/>
    <property type="molecule type" value="Genomic_DNA"/>
</dbReference>
<evidence type="ECO:0000313" key="1">
    <source>
        <dbReference type="EMBL" id="SHG50792.1"/>
    </source>
</evidence>
<reference evidence="2" key="1">
    <citation type="submission" date="2016-11" db="EMBL/GenBank/DDBJ databases">
        <authorList>
            <person name="Varghese N."/>
            <person name="Submissions S."/>
        </authorList>
    </citation>
    <scope>NUCLEOTIDE SEQUENCE [LARGE SCALE GENOMIC DNA]</scope>
    <source>
        <strain evidence="2">DSM 17659</strain>
    </source>
</reference>
<sequence>MTITNSLTAQQLEFSEIKKFEHRLDDVMEIIDPTELKIKLKEVENQFEQEPNEINKVRLGIIYHETSLNLGFLSKTVFKGYSQRSYDILTELLFDAATTKELLPFISSYQASALSLVAGETMKLSLVGDAFLLFKESIKKYGDISYLPEFLRASVSENLPWFFFSKRKFAKIDTQSIINKQIKNSNYANWKIMSFTYWAWANKNQGKKLRNEAIAYLDKAIALDPNYKAGR</sequence>
<dbReference type="RefSeq" id="WP_073019126.1">
    <property type="nucleotide sequence ID" value="NZ_FQWF01000006.1"/>
</dbReference>
<evidence type="ECO:0000313" key="2">
    <source>
        <dbReference type="Proteomes" id="UP000184020"/>
    </source>
</evidence>